<dbReference type="EMBL" id="LAZR01050895">
    <property type="protein sequence ID" value="KKK86327.1"/>
    <property type="molecule type" value="Genomic_DNA"/>
</dbReference>
<accession>A0A0F8YXZ1</accession>
<proteinExistence type="predicted"/>
<reference evidence="1" key="1">
    <citation type="journal article" date="2015" name="Nature">
        <title>Complex archaea that bridge the gap between prokaryotes and eukaryotes.</title>
        <authorList>
            <person name="Spang A."/>
            <person name="Saw J.H."/>
            <person name="Jorgensen S.L."/>
            <person name="Zaremba-Niedzwiedzka K."/>
            <person name="Martijn J."/>
            <person name="Lind A.E."/>
            <person name="van Eijk R."/>
            <person name="Schleper C."/>
            <person name="Guy L."/>
            <person name="Ettema T.J."/>
        </authorList>
    </citation>
    <scope>NUCLEOTIDE SEQUENCE</scope>
</reference>
<evidence type="ECO:0000313" key="1">
    <source>
        <dbReference type="EMBL" id="KKK86327.1"/>
    </source>
</evidence>
<name>A0A0F8YXZ1_9ZZZZ</name>
<comment type="caution">
    <text evidence="1">The sequence shown here is derived from an EMBL/GenBank/DDBJ whole genome shotgun (WGS) entry which is preliminary data.</text>
</comment>
<gene>
    <name evidence="1" type="ORF">LCGC14_2764320</name>
</gene>
<organism evidence="1">
    <name type="scientific">marine sediment metagenome</name>
    <dbReference type="NCBI Taxonomy" id="412755"/>
    <lineage>
        <taxon>unclassified sequences</taxon>
        <taxon>metagenomes</taxon>
        <taxon>ecological metagenomes</taxon>
    </lineage>
</organism>
<feature type="non-terminal residue" evidence="1">
    <location>
        <position position="1"/>
    </location>
</feature>
<protein>
    <submittedName>
        <fullName evidence="1">Uncharacterized protein</fullName>
    </submittedName>
</protein>
<dbReference type="AlphaFoldDB" id="A0A0F8YXZ1"/>
<sequence>EILKIDKKGILATPANSYINELVVEAARASILADGKAVGILYGDHPRIEEKQNG</sequence>